<name>A0ABU4WDV9_9BACT</name>
<evidence type="ECO:0000313" key="6">
    <source>
        <dbReference type="EMBL" id="MDX8414737.1"/>
    </source>
</evidence>
<comment type="caution">
    <text evidence="6">The sequence shown here is derived from an EMBL/GenBank/DDBJ whole genome shotgun (WGS) entry which is preliminary data.</text>
</comment>
<dbReference type="EC" id="5.1.3.14" evidence="3"/>
<evidence type="ECO:0000256" key="3">
    <source>
        <dbReference type="ARBA" id="ARBA00038858"/>
    </source>
</evidence>
<dbReference type="PANTHER" id="PTHR43174:SF2">
    <property type="entry name" value="UDP-N-ACETYLGLUCOSAMINE 2-EPIMERASE"/>
    <property type="match status" value="1"/>
</dbReference>
<dbReference type="NCBIfam" id="TIGR00236">
    <property type="entry name" value="wecB"/>
    <property type="match status" value="1"/>
</dbReference>
<comment type="similarity">
    <text evidence="2 4">Belongs to the UDP-N-acetylglucosamine 2-epimerase family.</text>
</comment>
<dbReference type="GO" id="GO:0008761">
    <property type="term" value="F:UDP-N-acetylglucosamine 2-epimerase activity"/>
    <property type="evidence" value="ECO:0007669"/>
    <property type="project" value="UniProtKB-EC"/>
</dbReference>
<evidence type="ECO:0000259" key="5">
    <source>
        <dbReference type="Pfam" id="PF02350"/>
    </source>
</evidence>
<evidence type="ECO:0000256" key="4">
    <source>
        <dbReference type="RuleBase" id="RU003513"/>
    </source>
</evidence>
<keyword evidence="7" id="KW-1185">Reference proteome</keyword>
<dbReference type="PANTHER" id="PTHR43174">
    <property type="entry name" value="UDP-N-ACETYLGLUCOSAMINE 2-EPIMERASE"/>
    <property type="match status" value="1"/>
</dbReference>
<dbReference type="Gene3D" id="3.40.50.2000">
    <property type="entry name" value="Glycogen Phosphorylase B"/>
    <property type="match status" value="2"/>
</dbReference>
<protein>
    <recommendedName>
        <fullName evidence="3">UDP-N-acetylglucosamine 2-epimerase (non-hydrolyzing)</fullName>
        <ecNumber evidence="3">5.1.3.14</ecNumber>
    </recommendedName>
</protein>
<dbReference type="Pfam" id="PF02350">
    <property type="entry name" value="Epimerase_2"/>
    <property type="match status" value="1"/>
</dbReference>
<feature type="domain" description="UDP-N-acetylglucosamine 2-epimerase" evidence="5">
    <location>
        <begin position="26"/>
        <end position="381"/>
    </location>
</feature>
<dbReference type="SUPFAM" id="SSF53756">
    <property type="entry name" value="UDP-Glycosyltransferase/glycogen phosphorylase"/>
    <property type="match status" value="1"/>
</dbReference>
<dbReference type="RefSeq" id="WP_370396186.1">
    <property type="nucleotide sequence ID" value="NZ_JALBUT010000001.1"/>
</dbReference>
<evidence type="ECO:0000256" key="1">
    <source>
        <dbReference type="ARBA" id="ARBA00023235"/>
    </source>
</evidence>
<dbReference type="InterPro" id="IPR029767">
    <property type="entry name" value="WecB-like"/>
</dbReference>
<dbReference type="CDD" id="cd03786">
    <property type="entry name" value="GTB_UDP-GlcNAc_2-Epimerase"/>
    <property type="match status" value="1"/>
</dbReference>
<keyword evidence="1 4" id="KW-0413">Isomerase</keyword>
<accession>A0ABU4WDV9</accession>
<evidence type="ECO:0000313" key="7">
    <source>
        <dbReference type="Proteomes" id="UP001275932"/>
    </source>
</evidence>
<sequence length="386" mass="43295">MNRKKIAIVAGTRPEVIKMAQVYHVLKTSDILEPVFISTAQHRQMLDQALRIFSIVPDFDMDIMQAGQTLTDLTARLLSAWKDYFSKSKPDAVLVQGDTTTVLATSIAAFYERIPIGHIEAGLRTYNFDAPFPEEMNRRLTDPISKWCFAPTKCSYDNLIREGVNPASCFITGNTVIDSLLWMRERLTKDNISAFEMAKKCGISEDFAREFLSGKKRWILVTGHRRENFGGGFENICAAIKGIADKYEDVGIVYPVHLNPNVQEPVNRLLAGHERIALIKPLSYEDFIWFMDKSFFVLSDSGGVQEEAPSLSKPVLVMRDTTERPEGVEAGTCELVGTDVAKIMSSASRLLDDGAEYRRRAMLKNPYGDGTACLKIKEILEKAFVC</sequence>
<dbReference type="InterPro" id="IPR003331">
    <property type="entry name" value="UDP_GlcNAc_Epimerase_2_dom"/>
</dbReference>
<reference evidence="6 7" key="1">
    <citation type="submission" date="2022-03" db="EMBL/GenBank/DDBJ databases">
        <title>Novel taxa within the pig intestine.</title>
        <authorList>
            <person name="Wylensek D."/>
            <person name="Bishof K."/>
            <person name="Afrizal A."/>
            <person name="Clavel T."/>
        </authorList>
    </citation>
    <scope>NUCLEOTIDE SEQUENCE [LARGE SCALE GENOMIC DNA]</scope>
    <source>
        <strain evidence="6 7">CLA-KB-P66</strain>
    </source>
</reference>
<dbReference type="EMBL" id="JALBUT010000001">
    <property type="protein sequence ID" value="MDX8414737.1"/>
    <property type="molecule type" value="Genomic_DNA"/>
</dbReference>
<evidence type="ECO:0000256" key="2">
    <source>
        <dbReference type="ARBA" id="ARBA00038209"/>
    </source>
</evidence>
<organism evidence="6 7">
    <name type="scientific">Intestinicryptomonas porci</name>
    <dbReference type="NCBI Taxonomy" id="2926320"/>
    <lineage>
        <taxon>Bacteria</taxon>
        <taxon>Pseudomonadati</taxon>
        <taxon>Verrucomicrobiota</taxon>
        <taxon>Opitutia</taxon>
        <taxon>Opitutales</taxon>
        <taxon>Intestinicryptomonaceae</taxon>
        <taxon>Intestinicryptomonas</taxon>
    </lineage>
</organism>
<proteinExistence type="inferred from homology"/>
<dbReference type="Proteomes" id="UP001275932">
    <property type="component" value="Unassembled WGS sequence"/>
</dbReference>
<gene>
    <name evidence="6" type="primary">wecB</name>
    <name evidence="6" type="ORF">MOX91_00865</name>
</gene>